<feature type="region of interest" description="Disordered" evidence="4">
    <location>
        <begin position="208"/>
        <end position="233"/>
    </location>
</feature>
<gene>
    <name evidence="7" type="ORF">CLODIP_2_CD04379</name>
</gene>
<dbReference type="InterPro" id="IPR051330">
    <property type="entry name" value="Phosphatase_reg/MetRdx"/>
</dbReference>
<dbReference type="EMBL" id="CADEPI010000377">
    <property type="protein sequence ID" value="CAB3384869.1"/>
    <property type="molecule type" value="Genomic_DNA"/>
</dbReference>
<evidence type="ECO:0000259" key="6">
    <source>
        <dbReference type="PROSITE" id="PS50026"/>
    </source>
</evidence>
<accession>A0A8S1DWG8</accession>
<name>A0A8S1DWG8_9INSE</name>
<evidence type="ECO:0000256" key="1">
    <source>
        <dbReference type="ARBA" id="ARBA00006658"/>
    </source>
</evidence>
<evidence type="ECO:0000256" key="4">
    <source>
        <dbReference type="SAM" id="MobiDB-lite"/>
    </source>
</evidence>
<dbReference type="GO" id="GO:0005829">
    <property type="term" value="C:cytosol"/>
    <property type="evidence" value="ECO:0007669"/>
    <property type="project" value="TreeGrafter"/>
</dbReference>
<evidence type="ECO:0000313" key="8">
    <source>
        <dbReference type="Proteomes" id="UP000494165"/>
    </source>
</evidence>
<dbReference type="InterPro" id="IPR007303">
    <property type="entry name" value="TIP41-like"/>
</dbReference>
<dbReference type="Proteomes" id="UP000494165">
    <property type="component" value="Unassembled WGS sequence"/>
</dbReference>
<keyword evidence="5" id="KW-0812">Transmembrane</keyword>
<keyword evidence="5" id="KW-0472">Membrane</keyword>
<dbReference type="CDD" id="cd00054">
    <property type="entry name" value="EGF_CA"/>
    <property type="match status" value="1"/>
</dbReference>
<keyword evidence="8" id="KW-1185">Reference proteome</keyword>
<feature type="disulfide bond" evidence="3">
    <location>
        <begin position="60"/>
        <end position="69"/>
    </location>
</feature>
<evidence type="ECO:0000256" key="5">
    <source>
        <dbReference type="SAM" id="Phobius"/>
    </source>
</evidence>
<evidence type="ECO:0000313" key="7">
    <source>
        <dbReference type="EMBL" id="CAB3384869.1"/>
    </source>
</evidence>
<feature type="transmembrane region" description="Helical" evidence="5">
    <location>
        <begin position="90"/>
        <end position="112"/>
    </location>
</feature>
<organism evidence="7 8">
    <name type="scientific">Cloeon dipterum</name>
    <dbReference type="NCBI Taxonomy" id="197152"/>
    <lineage>
        <taxon>Eukaryota</taxon>
        <taxon>Metazoa</taxon>
        <taxon>Ecdysozoa</taxon>
        <taxon>Arthropoda</taxon>
        <taxon>Hexapoda</taxon>
        <taxon>Insecta</taxon>
        <taxon>Pterygota</taxon>
        <taxon>Palaeoptera</taxon>
        <taxon>Ephemeroptera</taxon>
        <taxon>Pisciforma</taxon>
        <taxon>Baetidae</taxon>
        <taxon>Cloeon</taxon>
    </lineage>
</organism>
<dbReference type="SMART" id="SM00181">
    <property type="entry name" value="EGF"/>
    <property type="match status" value="1"/>
</dbReference>
<comment type="caution">
    <text evidence="7">The sequence shown here is derived from an EMBL/GenBank/DDBJ whole genome shotgun (WGS) entry which is preliminary data.</text>
</comment>
<dbReference type="Gene3D" id="2.10.25.10">
    <property type="entry name" value="Laminin"/>
    <property type="match status" value="1"/>
</dbReference>
<dbReference type="PROSITE" id="PS00022">
    <property type="entry name" value="EGF_1"/>
    <property type="match status" value="1"/>
</dbReference>
<keyword evidence="3" id="KW-0245">EGF-like domain</keyword>
<keyword evidence="5" id="KW-1133">Transmembrane helix</keyword>
<comment type="caution">
    <text evidence="3">Lacks conserved residue(s) required for the propagation of feature annotation.</text>
</comment>
<dbReference type="Pfam" id="PF04176">
    <property type="entry name" value="TIP41"/>
    <property type="match status" value="1"/>
</dbReference>
<dbReference type="SUPFAM" id="SSF57196">
    <property type="entry name" value="EGF/Laminin"/>
    <property type="match status" value="1"/>
</dbReference>
<dbReference type="PANTHER" id="PTHR21021">
    <property type="entry name" value="GAF/PUTATIVE CYTOSKELETAL PROTEIN"/>
    <property type="match status" value="1"/>
</dbReference>
<dbReference type="PROSITE" id="PS01186">
    <property type="entry name" value="EGF_2"/>
    <property type="match status" value="1"/>
</dbReference>
<proteinExistence type="inferred from homology"/>
<protein>
    <recommendedName>
        <fullName evidence="2">TIP41-like protein</fullName>
    </recommendedName>
</protein>
<sequence>MDACSSRATPKPRSPSPTARPNVTFHTYACPPAYAAWYCLNGATCFTVRIGESLLYNCECADGYMGQRCEFKDLDGSYLPSRQKVMLEKASIAGGALVAILLVVVVIFSLFVHRASRRKALRAARYATNATNDVVDSRAVDVERRPFSHHRFPILDMSSVAQHHPPCTLQGVMPTEVHCTSPSRGATRPMQQLQQVSSVVVHQHSSSHIHPAHHHHHHLQPQQQHLHHQPHHHRKVRTSHAKMAASGCNSPLSFDPVTKDIKRFPSQVEEMACQKWKLFSKNGAILGSTCLKKPGKCEDNADMCQYCVFMKEVPLPHLPDMVFPCNMLQLKHESGCTLEFSALAALKEVGQITQDLVVACSESWKESRKDCKLIEEGVKTPFDWTFSTSYKGSVLGPVTIEPTKERIDIEKLKVKEKILYYQDITLFEDELHDNGISVCTIKIRMMPNSFYLLLRYFLRVDGVHVRLNETRIYHEFQWSYLLREYTSRDASMASLNIPSALCVDPNRIMHLLPLVASSYEKIMLPSTPMVEGESSDVASPGKEE</sequence>
<dbReference type="GO" id="GO:0031929">
    <property type="term" value="P:TOR signaling"/>
    <property type="evidence" value="ECO:0007669"/>
    <property type="project" value="TreeGrafter"/>
</dbReference>
<evidence type="ECO:0000256" key="3">
    <source>
        <dbReference type="PROSITE-ProRule" id="PRU00076"/>
    </source>
</evidence>
<dbReference type="PROSITE" id="PS50026">
    <property type="entry name" value="EGF_3"/>
    <property type="match status" value="1"/>
</dbReference>
<dbReference type="InterPro" id="IPR000742">
    <property type="entry name" value="EGF"/>
</dbReference>
<keyword evidence="3" id="KW-1015">Disulfide bond</keyword>
<reference evidence="7 8" key="1">
    <citation type="submission" date="2020-04" db="EMBL/GenBank/DDBJ databases">
        <authorList>
            <person name="Alioto T."/>
            <person name="Alioto T."/>
            <person name="Gomez Garrido J."/>
        </authorList>
    </citation>
    <scope>NUCLEOTIDE SEQUENCE [LARGE SCALE GENOMIC DNA]</scope>
</reference>
<dbReference type="PANTHER" id="PTHR21021:SF16">
    <property type="entry name" value="TIP41-LIKE PROTEIN"/>
    <property type="match status" value="1"/>
</dbReference>
<feature type="domain" description="EGF-like" evidence="6">
    <location>
        <begin position="26"/>
        <end position="70"/>
    </location>
</feature>
<dbReference type="AlphaFoldDB" id="A0A8S1DWG8"/>
<dbReference type="OrthoDB" id="10253878at2759"/>
<comment type="similarity">
    <text evidence="1">Belongs to the TIP41 family.</text>
</comment>
<evidence type="ECO:0000256" key="2">
    <source>
        <dbReference type="ARBA" id="ARBA00018951"/>
    </source>
</evidence>